<dbReference type="EMBL" id="CP109535">
    <property type="protein sequence ID" value="WTY98757.1"/>
    <property type="molecule type" value="Genomic_DNA"/>
</dbReference>
<gene>
    <name evidence="1" type="ORF">OG626_29580</name>
</gene>
<accession>A0AAU3H3Q8</accession>
<name>A0AAU3H3Q8_9ACTN</name>
<dbReference type="AlphaFoldDB" id="A0AAU3H3Q8"/>
<reference evidence="1" key="1">
    <citation type="submission" date="2022-10" db="EMBL/GenBank/DDBJ databases">
        <title>The complete genomes of actinobacterial strains from the NBC collection.</title>
        <authorList>
            <person name="Joergensen T.S."/>
            <person name="Alvarez Arevalo M."/>
            <person name="Sterndorff E.B."/>
            <person name="Faurdal D."/>
            <person name="Vuksanovic O."/>
            <person name="Mourched A.-S."/>
            <person name="Charusanti P."/>
            <person name="Shaw S."/>
            <person name="Blin K."/>
            <person name="Weber T."/>
        </authorList>
    </citation>
    <scope>NUCLEOTIDE SEQUENCE</scope>
    <source>
        <strain evidence="1">NBC_01401</strain>
    </source>
</reference>
<evidence type="ECO:0008006" key="2">
    <source>
        <dbReference type="Google" id="ProtNLM"/>
    </source>
</evidence>
<organism evidence="1">
    <name type="scientific">Streptomyces sp. NBC_01401</name>
    <dbReference type="NCBI Taxonomy" id="2903854"/>
    <lineage>
        <taxon>Bacteria</taxon>
        <taxon>Bacillati</taxon>
        <taxon>Actinomycetota</taxon>
        <taxon>Actinomycetes</taxon>
        <taxon>Kitasatosporales</taxon>
        <taxon>Streptomycetaceae</taxon>
        <taxon>Streptomyces</taxon>
    </lineage>
</organism>
<evidence type="ECO:0000313" key="1">
    <source>
        <dbReference type="EMBL" id="WTY98757.1"/>
    </source>
</evidence>
<protein>
    <recommendedName>
        <fullName evidence="2">Septum formation-related domain-containing protein</fullName>
    </recommendedName>
</protein>
<proteinExistence type="predicted"/>
<sequence>MPADTCRGALAADEAGKFFGGAELEFSGHTAEWVGEDTEYCAASARGDGDGADGVRLDLNICPSAAHRASGAAESASATPIGFGWNGSVVVSDQVQVGVLVDCAPLHGDGLLVLAETRQDVRELSDAQVLQVARFATESARRAAKRFTCEGALGQRPSAVDRTPVRTRPVAKAEGTCRDIADPQDADRLGLTTVSERQAGRALTEACTVELPAKDHHGSLTAYYGPSAQQEMYLGRRYPGSVPGAVTRSHHCDGALWDAYFKFEELPRPDSEKRLRSTVADKDAKRLLASFATASGARHGCPVP</sequence>